<gene>
    <name evidence="1" type="ORF">DF185_09175</name>
</gene>
<accession>A0A2V3ZZC3</accession>
<proteinExistence type="predicted"/>
<name>A0A2V3ZZC3_9BACT</name>
<keyword evidence="2" id="KW-1185">Reference proteome</keyword>
<protein>
    <recommendedName>
        <fullName evidence="3">Lipoprotein</fullName>
    </recommendedName>
</protein>
<comment type="caution">
    <text evidence="1">The sequence shown here is derived from an EMBL/GenBank/DDBJ whole genome shotgun (WGS) entry which is preliminary data.</text>
</comment>
<evidence type="ECO:0008006" key="3">
    <source>
        <dbReference type="Google" id="ProtNLM"/>
    </source>
</evidence>
<dbReference type="OrthoDB" id="3170288at2"/>
<dbReference type="EMBL" id="QFLI01000003">
    <property type="protein sequence ID" value="PXY01631.1"/>
    <property type="molecule type" value="Genomic_DNA"/>
</dbReference>
<organism evidence="1 2">
    <name type="scientific">Marinifilum breve</name>
    <dbReference type="NCBI Taxonomy" id="2184082"/>
    <lineage>
        <taxon>Bacteria</taxon>
        <taxon>Pseudomonadati</taxon>
        <taxon>Bacteroidota</taxon>
        <taxon>Bacteroidia</taxon>
        <taxon>Marinilabiliales</taxon>
        <taxon>Marinifilaceae</taxon>
    </lineage>
</organism>
<dbReference type="RefSeq" id="WP_110360440.1">
    <property type="nucleotide sequence ID" value="NZ_QFLI01000003.1"/>
</dbReference>
<evidence type="ECO:0000313" key="2">
    <source>
        <dbReference type="Proteomes" id="UP000248079"/>
    </source>
</evidence>
<dbReference type="PROSITE" id="PS51257">
    <property type="entry name" value="PROKAR_LIPOPROTEIN"/>
    <property type="match status" value="1"/>
</dbReference>
<reference evidence="1 2" key="1">
    <citation type="submission" date="2018-05" db="EMBL/GenBank/DDBJ databases">
        <title>Marinifilum breve JC075T sp. nov., a marine bacterium isolated from Yongle Blue Hole in the South China Sea.</title>
        <authorList>
            <person name="Fu T."/>
        </authorList>
    </citation>
    <scope>NUCLEOTIDE SEQUENCE [LARGE SCALE GENOMIC DNA]</scope>
    <source>
        <strain evidence="1 2">JC075</strain>
    </source>
</reference>
<dbReference type="Proteomes" id="UP000248079">
    <property type="component" value="Unassembled WGS sequence"/>
</dbReference>
<dbReference type="AlphaFoldDB" id="A0A2V3ZZC3"/>
<sequence length="246" mass="28468">MNKLLFISFLLGILLIFSSCSKTEKDFVGKYQTFISEKFFVNKDLERLMLERSVARYRNRKKKHVRAKSEFYSKLDPIELELFIDASENILKGILKLTDNKVQGGFMSDQSVKTTRIELETNNYRVNGDTLTFNIFQNFGKTSSSYETKLICQEDGKNEIWFLKSFINQLTKLEKSTPCLKGETKDFLIFNTITSSAKHDILITYYSNEIDSLQKLIDSKKYKLADQEALENGIKKMKGFITEGAE</sequence>
<evidence type="ECO:0000313" key="1">
    <source>
        <dbReference type="EMBL" id="PXY01631.1"/>
    </source>
</evidence>